<evidence type="ECO:0000256" key="5">
    <source>
        <dbReference type="ARBA" id="ARBA00023136"/>
    </source>
</evidence>
<dbReference type="AlphaFoldDB" id="A0A2T5BYU2"/>
<dbReference type="Pfam" id="PF01810">
    <property type="entry name" value="LysE"/>
    <property type="match status" value="1"/>
</dbReference>
<feature type="transmembrane region" description="Helical" evidence="6">
    <location>
        <begin position="113"/>
        <end position="137"/>
    </location>
</feature>
<gene>
    <name evidence="7" type="ORF">C8N47_11712</name>
</gene>
<feature type="transmembrane region" description="Helical" evidence="6">
    <location>
        <begin position="6"/>
        <end position="28"/>
    </location>
</feature>
<feature type="transmembrane region" description="Helical" evidence="6">
    <location>
        <begin position="185"/>
        <end position="207"/>
    </location>
</feature>
<dbReference type="GO" id="GO:0015171">
    <property type="term" value="F:amino acid transmembrane transporter activity"/>
    <property type="evidence" value="ECO:0007669"/>
    <property type="project" value="TreeGrafter"/>
</dbReference>
<comment type="caution">
    <text evidence="7">The sequence shown here is derived from an EMBL/GenBank/DDBJ whole genome shotgun (WGS) entry which is preliminary data.</text>
</comment>
<evidence type="ECO:0000313" key="8">
    <source>
        <dbReference type="Proteomes" id="UP000243525"/>
    </source>
</evidence>
<dbReference type="OrthoDB" id="7874789at2"/>
<evidence type="ECO:0000256" key="6">
    <source>
        <dbReference type="SAM" id="Phobius"/>
    </source>
</evidence>
<keyword evidence="3 6" id="KW-0812">Transmembrane</keyword>
<organism evidence="7 8">
    <name type="scientific">Mangrovibacterium marinum</name>
    <dbReference type="NCBI Taxonomy" id="1639118"/>
    <lineage>
        <taxon>Bacteria</taxon>
        <taxon>Pseudomonadati</taxon>
        <taxon>Bacteroidota</taxon>
        <taxon>Bacteroidia</taxon>
        <taxon>Marinilabiliales</taxon>
        <taxon>Prolixibacteraceae</taxon>
        <taxon>Mangrovibacterium</taxon>
    </lineage>
</organism>
<reference evidence="7 8" key="1">
    <citation type="submission" date="2018-04" db="EMBL/GenBank/DDBJ databases">
        <title>Genomic Encyclopedia of Archaeal and Bacterial Type Strains, Phase II (KMG-II): from individual species to whole genera.</title>
        <authorList>
            <person name="Goeker M."/>
        </authorList>
    </citation>
    <scope>NUCLEOTIDE SEQUENCE [LARGE SCALE GENOMIC DNA]</scope>
    <source>
        <strain evidence="7 8">DSM 28823</strain>
    </source>
</reference>
<feature type="transmembrane region" description="Helical" evidence="6">
    <location>
        <begin position="40"/>
        <end position="61"/>
    </location>
</feature>
<evidence type="ECO:0000256" key="4">
    <source>
        <dbReference type="ARBA" id="ARBA00022989"/>
    </source>
</evidence>
<dbReference type="PANTHER" id="PTHR30086:SF20">
    <property type="entry name" value="ARGININE EXPORTER PROTEIN ARGO-RELATED"/>
    <property type="match status" value="1"/>
</dbReference>
<dbReference type="RefSeq" id="WP_107823256.1">
    <property type="nucleotide sequence ID" value="NZ_OY782574.1"/>
</dbReference>
<accession>A0A2T5BYU2</accession>
<dbReference type="InterPro" id="IPR001123">
    <property type="entry name" value="LeuE-type"/>
</dbReference>
<proteinExistence type="predicted"/>
<keyword evidence="4 6" id="KW-1133">Transmembrane helix</keyword>
<evidence type="ECO:0000256" key="2">
    <source>
        <dbReference type="ARBA" id="ARBA00022475"/>
    </source>
</evidence>
<evidence type="ECO:0000256" key="3">
    <source>
        <dbReference type="ARBA" id="ARBA00022692"/>
    </source>
</evidence>
<feature type="transmembrane region" description="Helical" evidence="6">
    <location>
        <begin position="149"/>
        <end position="173"/>
    </location>
</feature>
<dbReference type="Proteomes" id="UP000243525">
    <property type="component" value="Unassembled WGS sequence"/>
</dbReference>
<keyword evidence="5 6" id="KW-0472">Membrane</keyword>
<dbReference type="GO" id="GO:0005886">
    <property type="term" value="C:plasma membrane"/>
    <property type="evidence" value="ECO:0007669"/>
    <property type="project" value="UniProtKB-SubCell"/>
</dbReference>
<keyword evidence="8" id="KW-1185">Reference proteome</keyword>
<evidence type="ECO:0000313" key="7">
    <source>
        <dbReference type="EMBL" id="PTN07419.1"/>
    </source>
</evidence>
<feature type="transmembrane region" description="Helical" evidence="6">
    <location>
        <begin position="73"/>
        <end position="92"/>
    </location>
</feature>
<protein>
    <submittedName>
        <fullName evidence="7">Threonine/homoserine/homoserine lactone efflux protein</fullName>
    </submittedName>
</protein>
<sequence length="212" mass="23564">MFLALFIKGIIIGLAVSVPLGPIGILIIQRTVNKDRTSGFLSGMGASVSDAIYAVIAGFSLTYIIDFIRLHQLVFQIVGALMVLLLGIHIFFKNPVADLRKYRRKGSSYFQDFVSTFLITFPNPMVVFIFLAVFASSGIVFQMDAPSQAILMVGGVFLGANSWWLLLTGLVSLFRHKFNLRVLWWFNKIAGVVIVLLVVISFVLALVERFKI</sequence>
<comment type="subcellular location">
    <subcellularLocation>
        <location evidence="1">Cell membrane</location>
        <topology evidence="1">Multi-pass membrane protein</topology>
    </subcellularLocation>
</comment>
<dbReference type="PANTHER" id="PTHR30086">
    <property type="entry name" value="ARGININE EXPORTER PROTEIN ARGO"/>
    <property type="match status" value="1"/>
</dbReference>
<evidence type="ECO:0000256" key="1">
    <source>
        <dbReference type="ARBA" id="ARBA00004651"/>
    </source>
</evidence>
<keyword evidence="2" id="KW-1003">Cell membrane</keyword>
<dbReference type="EMBL" id="QAAD01000017">
    <property type="protein sequence ID" value="PTN07419.1"/>
    <property type="molecule type" value="Genomic_DNA"/>
</dbReference>
<name>A0A2T5BYU2_9BACT</name>